<dbReference type="NCBIfam" id="TIGR00972">
    <property type="entry name" value="3a0107s01c2"/>
    <property type="match status" value="1"/>
</dbReference>
<feature type="domain" description="ABC transporter" evidence="11">
    <location>
        <begin position="10"/>
        <end position="251"/>
    </location>
</feature>
<evidence type="ECO:0000256" key="10">
    <source>
        <dbReference type="ARBA" id="ARBA00054713"/>
    </source>
</evidence>
<keyword evidence="8" id="KW-1278">Translocase</keyword>
<dbReference type="Pfam" id="PF00005">
    <property type="entry name" value="ABC_tran"/>
    <property type="match status" value="1"/>
</dbReference>
<name>A0A3A1Y0Z7_9GAMM</name>
<keyword evidence="2" id="KW-0813">Transport</keyword>
<evidence type="ECO:0000313" key="13">
    <source>
        <dbReference type="Proteomes" id="UP000266258"/>
    </source>
</evidence>
<dbReference type="Proteomes" id="UP000266258">
    <property type="component" value="Unassembled WGS sequence"/>
</dbReference>
<dbReference type="PANTHER" id="PTHR43423">
    <property type="entry name" value="ABC TRANSPORTER I FAMILY MEMBER 17"/>
    <property type="match status" value="1"/>
</dbReference>
<dbReference type="InterPro" id="IPR003593">
    <property type="entry name" value="AAA+_ATPase"/>
</dbReference>
<accession>A0A3A1Y0Z7</accession>
<evidence type="ECO:0000259" key="11">
    <source>
        <dbReference type="PROSITE" id="PS50893"/>
    </source>
</evidence>
<dbReference type="SMART" id="SM00382">
    <property type="entry name" value="AAA"/>
    <property type="match status" value="1"/>
</dbReference>
<dbReference type="GO" id="GO:0016887">
    <property type="term" value="F:ATP hydrolysis activity"/>
    <property type="evidence" value="ECO:0007669"/>
    <property type="project" value="InterPro"/>
</dbReference>
<evidence type="ECO:0000256" key="5">
    <source>
        <dbReference type="ARBA" id="ARBA00022592"/>
    </source>
</evidence>
<dbReference type="InterPro" id="IPR003439">
    <property type="entry name" value="ABC_transporter-like_ATP-bd"/>
</dbReference>
<keyword evidence="4" id="KW-0997">Cell inner membrane</keyword>
<dbReference type="PROSITE" id="PS50893">
    <property type="entry name" value="ABC_TRANSPORTER_2"/>
    <property type="match status" value="1"/>
</dbReference>
<protein>
    <submittedName>
        <fullName evidence="12">Phosphate ABC transporter ATP-binding protein</fullName>
    </submittedName>
</protein>
<keyword evidence="3" id="KW-1003">Cell membrane</keyword>
<dbReference type="OrthoDB" id="9802264at2"/>
<reference evidence="12 13" key="1">
    <citation type="submission" date="2017-08" db="EMBL/GenBank/DDBJ databases">
        <title>Reclassification of Bisgaard taxon 37 and 44.</title>
        <authorList>
            <person name="Christensen H."/>
        </authorList>
    </citation>
    <scope>NUCLEOTIDE SEQUENCE [LARGE SCALE GENOMIC DNA]</scope>
    <source>
        <strain evidence="12 13">B96_4</strain>
    </source>
</reference>
<dbReference type="PANTHER" id="PTHR43423:SF3">
    <property type="entry name" value="PHOSPHATE IMPORT ATP-BINDING PROTEIN PSTB"/>
    <property type="match status" value="1"/>
</dbReference>
<gene>
    <name evidence="12" type="ORF">CJP74_05640</name>
</gene>
<comment type="caution">
    <text evidence="12">The sequence shown here is derived from an EMBL/GenBank/DDBJ whole genome shotgun (WGS) entry which is preliminary data.</text>
</comment>
<comment type="function">
    <text evidence="10">Part of the ABC transporter complex PstSACB involved in phosphate import. Responsible for energy coupling to the transport system.</text>
</comment>
<evidence type="ECO:0000256" key="6">
    <source>
        <dbReference type="ARBA" id="ARBA00022741"/>
    </source>
</evidence>
<keyword evidence="9" id="KW-0472">Membrane</keyword>
<evidence type="ECO:0000256" key="9">
    <source>
        <dbReference type="ARBA" id="ARBA00023136"/>
    </source>
</evidence>
<dbReference type="Gene3D" id="3.40.50.300">
    <property type="entry name" value="P-loop containing nucleotide triphosphate hydrolases"/>
    <property type="match status" value="1"/>
</dbReference>
<keyword evidence="6" id="KW-0547">Nucleotide-binding</keyword>
<dbReference type="InterPro" id="IPR005670">
    <property type="entry name" value="PstB-like"/>
</dbReference>
<keyword evidence="13" id="KW-1185">Reference proteome</keyword>
<dbReference type="GO" id="GO:0005524">
    <property type="term" value="F:ATP binding"/>
    <property type="evidence" value="ECO:0007669"/>
    <property type="project" value="UniProtKB-KW"/>
</dbReference>
<dbReference type="CDD" id="cd03260">
    <property type="entry name" value="ABC_PstB_phosphate_transporter"/>
    <property type="match status" value="1"/>
</dbReference>
<evidence type="ECO:0000256" key="3">
    <source>
        <dbReference type="ARBA" id="ARBA00022475"/>
    </source>
</evidence>
<dbReference type="FunFam" id="3.40.50.300:FF:000132">
    <property type="entry name" value="Phosphate import ATP-binding protein PstB"/>
    <property type="match status" value="1"/>
</dbReference>
<dbReference type="SUPFAM" id="SSF52540">
    <property type="entry name" value="P-loop containing nucleoside triphosphate hydrolases"/>
    <property type="match status" value="1"/>
</dbReference>
<comment type="subcellular location">
    <subcellularLocation>
        <location evidence="1">Cell inner membrane</location>
        <topology evidence="1">Peripheral membrane protein</topology>
    </subcellularLocation>
</comment>
<dbReference type="PROSITE" id="PS00211">
    <property type="entry name" value="ABC_TRANSPORTER_1"/>
    <property type="match status" value="1"/>
</dbReference>
<evidence type="ECO:0000256" key="4">
    <source>
        <dbReference type="ARBA" id="ARBA00022519"/>
    </source>
</evidence>
<dbReference type="EMBL" id="NRJH01000048">
    <property type="protein sequence ID" value="RIY32022.1"/>
    <property type="molecule type" value="Genomic_DNA"/>
</dbReference>
<keyword evidence="7 12" id="KW-0067">ATP-binding</keyword>
<dbReference type="GO" id="GO:0005315">
    <property type="term" value="F:phosphate transmembrane transporter activity"/>
    <property type="evidence" value="ECO:0007669"/>
    <property type="project" value="InterPro"/>
</dbReference>
<proteinExistence type="predicted"/>
<dbReference type="RefSeq" id="WP_119497307.1">
    <property type="nucleotide sequence ID" value="NZ_NRJH01000048.1"/>
</dbReference>
<evidence type="ECO:0000256" key="2">
    <source>
        <dbReference type="ARBA" id="ARBA00022448"/>
    </source>
</evidence>
<keyword evidence="5" id="KW-0592">Phosphate transport</keyword>
<evidence type="ECO:0000313" key="12">
    <source>
        <dbReference type="EMBL" id="RIY32022.1"/>
    </source>
</evidence>
<dbReference type="InterPro" id="IPR027417">
    <property type="entry name" value="P-loop_NTPase"/>
</dbReference>
<dbReference type="InterPro" id="IPR017871">
    <property type="entry name" value="ABC_transporter-like_CS"/>
</dbReference>
<evidence type="ECO:0000256" key="7">
    <source>
        <dbReference type="ARBA" id="ARBA00022840"/>
    </source>
</evidence>
<evidence type="ECO:0000256" key="8">
    <source>
        <dbReference type="ARBA" id="ARBA00022967"/>
    </source>
</evidence>
<sequence length="256" mass="29281">MILDPQDVKIEVKDLDFYYGNFHGLKNVNFKIKAKSVTSFIGPSGCGKSTLLRTFNRMYNLYPEQRAEGQILLEGENILTPDYDLMELRTRVGMVFQRPTPFPMSVYDNIAFAVKYHEKLTKDELDERVEWALTKAALWKDVKDKLHKSGNSLSGGQQQRLCIARAVAVKPEVLLMDEPCSALDPISTSTVEELIMELKEDYTVLIVTHSMQQAMRVSDYTAFMYLGELVEYAETDKIFMNPDDQRTSDYVTGRFG</sequence>
<dbReference type="GO" id="GO:0035435">
    <property type="term" value="P:phosphate ion transmembrane transport"/>
    <property type="evidence" value="ECO:0007669"/>
    <property type="project" value="InterPro"/>
</dbReference>
<evidence type="ECO:0000256" key="1">
    <source>
        <dbReference type="ARBA" id="ARBA00004417"/>
    </source>
</evidence>
<dbReference type="AlphaFoldDB" id="A0A3A1Y0Z7"/>
<dbReference type="GO" id="GO:0005886">
    <property type="term" value="C:plasma membrane"/>
    <property type="evidence" value="ECO:0007669"/>
    <property type="project" value="UniProtKB-SubCell"/>
</dbReference>
<organism evidence="12 13">
    <name type="scientific">Psittacicella melopsittaci</name>
    <dbReference type="NCBI Taxonomy" id="2028576"/>
    <lineage>
        <taxon>Bacteria</taxon>
        <taxon>Pseudomonadati</taxon>
        <taxon>Pseudomonadota</taxon>
        <taxon>Gammaproteobacteria</taxon>
        <taxon>Pasteurellales</taxon>
        <taxon>Psittacicellaceae</taxon>
        <taxon>Psittacicella</taxon>
    </lineage>
</organism>